<dbReference type="Proteomes" id="UP000031950">
    <property type="component" value="Unassembled WGS sequence"/>
</dbReference>
<dbReference type="OrthoDB" id="2452311at2"/>
<dbReference type="PATRIC" id="fig|135826.4.peg.472"/>
<dbReference type="RefSeq" id="WP_052473921.1">
    <property type="nucleotide sequence ID" value="NZ_JXRQ01000008.1"/>
</dbReference>
<gene>
    <name evidence="1" type="ORF">KP77_04720</name>
</gene>
<keyword evidence="2" id="KW-1185">Reference proteome</keyword>
<sequence length="169" mass="20037">MVKLSKFKINFDIHQETPYFQVPKDQRIRFGMEDLSVSKIKNVIESVFQTGDTINLIFVSAYIVNHKRYSSNSKIGKYIHIQNWREVIVTNPSLRDSTIYTTISHLDLYDIVKYCISIFRGQKQAYISFYNHDFLLYVNNDVIDIISHDIKKIEELKKQYTGVFNTFYE</sequence>
<protein>
    <submittedName>
        <fullName evidence="1">Uncharacterized protein</fullName>
    </submittedName>
</protein>
<comment type="caution">
    <text evidence="1">The sequence shown here is derived from an EMBL/GenBank/DDBJ whole genome shotgun (WGS) entry which is preliminary data.</text>
</comment>
<dbReference type="EMBL" id="JXRQ01000008">
    <property type="protein sequence ID" value="KIL53496.1"/>
    <property type="molecule type" value="Genomic_DNA"/>
</dbReference>
<organism evidence="1 2">
    <name type="scientific">Jeotgalibacillus alimentarius</name>
    <dbReference type="NCBI Taxonomy" id="135826"/>
    <lineage>
        <taxon>Bacteria</taxon>
        <taxon>Bacillati</taxon>
        <taxon>Bacillota</taxon>
        <taxon>Bacilli</taxon>
        <taxon>Bacillales</taxon>
        <taxon>Caryophanaceae</taxon>
        <taxon>Jeotgalibacillus</taxon>
    </lineage>
</organism>
<evidence type="ECO:0000313" key="1">
    <source>
        <dbReference type="EMBL" id="KIL53496.1"/>
    </source>
</evidence>
<reference evidence="1 2" key="1">
    <citation type="submission" date="2015-01" db="EMBL/GenBank/DDBJ databases">
        <title>Genome sequence of Jeotgalibacillus alimentarius.</title>
        <authorList>
            <person name="Goh K.M."/>
            <person name="Chan K.-G."/>
            <person name="Yaakop A.S."/>
            <person name="Ee R."/>
            <person name="Gan H.M."/>
            <person name="Chan C.S."/>
        </authorList>
    </citation>
    <scope>NUCLEOTIDE SEQUENCE [LARGE SCALE GENOMIC DNA]</scope>
    <source>
        <strain evidence="1 2">YKJ-13</strain>
    </source>
</reference>
<evidence type="ECO:0000313" key="2">
    <source>
        <dbReference type="Proteomes" id="UP000031950"/>
    </source>
</evidence>
<dbReference type="STRING" id="135826.KP77_04720"/>
<name>A0A0C2WAB0_9BACL</name>
<proteinExistence type="predicted"/>
<accession>A0A0C2WAB0</accession>
<dbReference type="AlphaFoldDB" id="A0A0C2WAB0"/>